<reference evidence="2 3" key="1">
    <citation type="journal article" date="2007" name="PLoS Pathog.">
        <title>Genome sequence of Babesia bovis and comparative analysis of apicomplexan hemoprotozoa.</title>
        <authorList>
            <person name="Brayton K.A."/>
            <person name="Lau A.O.T."/>
            <person name="Herndon D.R."/>
            <person name="Hannick L."/>
            <person name="Kappmeyer L.S."/>
            <person name="Berens S.J."/>
            <person name="Bidwell S.L."/>
            <person name="Brown W.C."/>
            <person name="Crabtree J."/>
            <person name="Fadrosh D."/>
            <person name="Feldblum T."/>
            <person name="Forberger H.A."/>
            <person name="Haas B.J."/>
            <person name="Howell J.M."/>
            <person name="Khouri H."/>
            <person name="Koo H."/>
            <person name="Mann D.J."/>
            <person name="Norimine J."/>
            <person name="Paulsen I.T."/>
            <person name="Radune D."/>
            <person name="Ren Q."/>
            <person name="Smith R.K. Jr."/>
            <person name="Suarez C.E."/>
            <person name="White O."/>
            <person name="Wortman J.R."/>
            <person name="Knowles D.P. Jr."/>
            <person name="McElwain T.F."/>
            <person name="Nene V.M."/>
        </authorList>
    </citation>
    <scope>NUCLEOTIDE SEQUENCE [LARGE SCALE GENOMIC DNA]</scope>
    <source>
        <strain evidence="2">T2Bo</strain>
    </source>
</reference>
<evidence type="ECO:0000313" key="2">
    <source>
        <dbReference type="EMBL" id="EDO06927.1"/>
    </source>
</evidence>
<dbReference type="RefSeq" id="XP_001610495.1">
    <property type="nucleotide sequence ID" value="XM_001610445.1"/>
</dbReference>
<protein>
    <submittedName>
        <fullName evidence="2">Variant erythrocyte surface antigen-1, alpha subunit</fullName>
    </submittedName>
</protein>
<dbReference type="EMBL" id="AAXT01000002">
    <property type="protein sequence ID" value="EDO06927.1"/>
    <property type="molecule type" value="Genomic_DNA"/>
</dbReference>
<reference evidence="3" key="2">
    <citation type="journal article" date="2020" name="Data Brief">
        <title>Transcriptome dataset of Babesia bovis life stages within vertebrate and invertebrate hosts.</title>
        <authorList>
            <person name="Ueti M.W."/>
            <person name="Johnson W.C."/>
            <person name="Kappmeyer L.S."/>
            <person name="Herndon D.R."/>
            <person name="Mousel M.R."/>
            <person name="Reif K.E."/>
            <person name="Taus N.S."/>
            <person name="Ifeonu O.O."/>
            <person name="Silva J.C."/>
            <person name="Suarez C.E."/>
            <person name="Brayton K.A."/>
        </authorList>
    </citation>
    <scope>NUCLEOTIDE SEQUENCE [LARGE SCALE GENOMIC DNA]</scope>
</reference>
<gene>
    <name evidence="2" type="ORF">BBOV_IV005660</name>
</gene>
<name>A7AQV8_BABBO</name>
<evidence type="ECO:0000256" key="1">
    <source>
        <dbReference type="SAM" id="MobiDB-lite"/>
    </source>
</evidence>
<dbReference type="AlphaFoldDB" id="A7AQV8"/>
<dbReference type="KEGG" id="bbo:BBOV_IV005660"/>
<dbReference type="InParanoid" id="A7AQV8"/>
<comment type="caution">
    <text evidence="2">The sequence shown here is derived from an EMBL/GenBank/DDBJ whole genome shotgun (WGS) entry which is preliminary data.</text>
</comment>
<sequence>MDDEEELNDANSVKVLLVSIGNVVIQLGNAQQVLERDVNNEGVAVAALKKVLEVSANHGSNLQDVLEKVREVVEEKVTELKKGAPLHGLTEVVKELGTTKKTLESSSNKDKLDAAHHGIDQTLEIFKKWLKNTSTSLDGNKDDIANAINDLTSLCNSPKCTACKDHKDKCGKQSNPTICRTCLQPTTTGVPFPLQAFLEDRLPGFSCNEVLNTEDTDKYPPAASHLYHSNSPGQCCPLPMGFRGQFHKGSSSDMTGQRLYGILYFFSNENMMQSCVYTLVRVTAALSATTPQVLGDVFGFFRGGVGNKEQGKNKKDRDATCKHDKDPSQKGDDDYFCGWCASGLRDEVQKIGWIPKGDDSNGGKYMVTGSDCSGTDR</sequence>
<keyword evidence="3" id="KW-1185">Reference proteome</keyword>
<proteinExistence type="predicted"/>
<organism evidence="2 3">
    <name type="scientific">Babesia bovis</name>
    <dbReference type="NCBI Taxonomy" id="5865"/>
    <lineage>
        <taxon>Eukaryota</taxon>
        <taxon>Sar</taxon>
        <taxon>Alveolata</taxon>
        <taxon>Apicomplexa</taxon>
        <taxon>Aconoidasida</taxon>
        <taxon>Piroplasmida</taxon>
        <taxon>Babesiidae</taxon>
        <taxon>Babesia</taxon>
    </lineage>
</organism>
<accession>A7AQV8</accession>
<dbReference type="VEuPathDB" id="PiroplasmaDB:BBOV_IV005660"/>
<reference evidence="3" key="3">
    <citation type="journal article" date="2021" name="Int. J. Parasitol.">
        <title>Comparative analysis of gene expression between Babesia bovis blood stages and kinetes allowed by improved genome annotation.</title>
        <authorList>
            <person name="Ueti M.W."/>
            <person name="Johnson W.C."/>
            <person name="Kappmeyer L.S."/>
            <person name="Herndon D.R."/>
            <person name="Mousel M.R."/>
            <person name="Reif K.E."/>
            <person name="Taus N.S."/>
            <person name="Ifeonu O.O."/>
            <person name="Silva J.C."/>
            <person name="Suarez C.E."/>
            <person name="Brayton K.A."/>
        </authorList>
    </citation>
    <scope>NUCLEOTIDE SEQUENCE [LARGE SCALE GENOMIC DNA]</scope>
</reference>
<dbReference type="Proteomes" id="UP000002173">
    <property type="component" value="Unassembled WGS sequence"/>
</dbReference>
<feature type="region of interest" description="Disordered" evidence="1">
    <location>
        <begin position="309"/>
        <end position="330"/>
    </location>
</feature>
<dbReference type="GeneID" id="5478729"/>
<evidence type="ECO:0000313" key="3">
    <source>
        <dbReference type="Proteomes" id="UP000002173"/>
    </source>
</evidence>